<organism evidence="6 7">
    <name type="scientific">Roseimicrobium gellanilyticum</name>
    <dbReference type="NCBI Taxonomy" id="748857"/>
    <lineage>
        <taxon>Bacteria</taxon>
        <taxon>Pseudomonadati</taxon>
        <taxon>Verrucomicrobiota</taxon>
        <taxon>Verrucomicrobiia</taxon>
        <taxon>Verrucomicrobiales</taxon>
        <taxon>Verrucomicrobiaceae</taxon>
        <taxon>Roseimicrobium</taxon>
    </lineage>
</organism>
<evidence type="ECO:0000256" key="1">
    <source>
        <dbReference type="ARBA" id="ARBA00005495"/>
    </source>
</evidence>
<keyword evidence="3" id="KW-0862">Zinc</keyword>
<evidence type="ECO:0000256" key="2">
    <source>
        <dbReference type="ARBA" id="ARBA00022723"/>
    </source>
</evidence>
<accession>A0A366HPX6</accession>
<evidence type="ECO:0000256" key="4">
    <source>
        <dbReference type="ARBA" id="ARBA00023239"/>
    </source>
</evidence>
<dbReference type="Proteomes" id="UP000253426">
    <property type="component" value="Unassembled WGS sequence"/>
</dbReference>
<dbReference type="OrthoDB" id="4188830at2"/>
<proteinExistence type="inferred from homology"/>
<dbReference type="SUPFAM" id="SSF51316">
    <property type="entry name" value="Mss4-like"/>
    <property type="match status" value="1"/>
</dbReference>
<dbReference type="PANTHER" id="PTHR33337:SF40">
    <property type="entry name" value="CENP-V_GFA DOMAIN-CONTAINING PROTEIN-RELATED"/>
    <property type="match status" value="1"/>
</dbReference>
<dbReference type="PANTHER" id="PTHR33337">
    <property type="entry name" value="GFA DOMAIN-CONTAINING PROTEIN"/>
    <property type="match status" value="1"/>
</dbReference>
<dbReference type="EMBL" id="QNRR01000002">
    <property type="protein sequence ID" value="RBP45702.1"/>
    <property type="molecule type" value="Genomic_DNA"/>
</dbReference>
<evidence type="ECO:0000259" key="5">
    <source>
        <dbReference type="PROSITE" id="PS51891"/>
    </source>
</evidence>
<name>A0A366HPX6_9BACT</name>
<dbReference type="InterPro" id="IPR006913">
    <property type="entry name" value="CENP-V/GFA"/>
</dbReference>
<feature type="domain" description="CENP-V/GFA" evidence="5">
    <location>
        <begin position="7"/>
        <end position="125"/>
    </location>
</feature>
<keyword evidence="7" id="KW-1185">Reference proteome</keyword>
<comment type="similarity">
    <text evidence="1">Belongs to the Gfa family.</text>
</comment>
<dbReference type="InterPro" id="IPR011057">
    <property type="entry name" value="Mss4-like_sf"/>
</dbReference>
<dbReference type="GO" id="GO:0046872">
    <property type="term" value="F:metal ion binding"/>
    <property type="evidence" value="ECO:0007669"/>
    <property type="project" value="UniProtKB-KW"/>
</dbReference>
<gene>
    <name evidence="6" type="ORF">DES53_10284</name>
</gene>
<evidence type="ECO:0000313" key="7">
    <source>
        <dbReference type="Proteomes" id="UP000253426"/>
    </source>
</evidence>
<dbReference type="RefSeq" id="WP_113957279.1">
    <property type="nucleotide sequence ID" value="NZ_QNRR01000002.1"/>
</dbReference>
<keyword evidence="2" id="KW-0479">Metal-binding</keyword>
<dbReference type="GO" id="GO:0016846">
    <property type="term" value="F:carbon-sulfur lyase activity"/>
    <property type="evidence" value="ECO:0007669"/>
    <property type="project" value="InterPro"/>
</dbReference>
<evidence type="ECO:0000313" key="6">
    <source>
        <dbReference type="EMBL" id="RBP45702.1"/>
    </source>
</evidence>
<reference evidence="6 7" key="1">
    <citation type="submission" date="2018-06" db="EMBL/GenBank/DDBJ databases">
        <title>Genomic Encyclopedia of Type Strains, Phase IV (KMG-IV): sequencing the most valuable type-strain genomes for metagenomic binning, comparative biology and taxonomic classification.</title>
        <authorList>
            <person name="Goeker M."/>
        </authorList>
    </citation>
    <scope>NUCLEOTIDE SEQUENCE [LARGE SCALE GENOMIC DNA]</scope>
    <source>
        <strain evidence="6 7">DSM 25532</strain>
    </source>
</reference>
<sequence>MPLPTPITGGCACGAIRYECTEAPMEMFCCHCRECQRASGGPYSPATLFPITGFKITQGTPKYHDRPSDGGGQHTRGFCPDCGSRLFGAVNPTFPFIGVVASSLDDPSIFKPAYHIFTADAQPWDLMDPALPKHEGYAPM</sequence>
<evidence type="ECO:0000256" key="3">
    <source>
        <dbReference type="ARBA" id="ARBA00022833"/>
    </source>
</evidence>
<dbReference type="PROSITE" id="PS51891">
    <property type="entry name" value="CENP_V_GFA"/>
    <property type="match status" value="1"/>
</dbReference>
<protein>
    <recommendedName>
        <fullName evidence="5">CENP-V/GFA domain-containing protein</fullName>
    </recommendedName>
</protein>
<dbReference type="Gene3D" id="3.90.1590.10">
    <property type="entry name" value="glutathione-dependent formaldehyde- activating enzyme (gfa)"/>
    <property type="match status" value="1"/>
</dbReference>
<keyword evidence="4" id="KW-0456">Lyase</keyword>
<dbReference type="AlphaFoldDB" id="A0A366HPX6"/>
<comment type="caution">
    <text evidence="6">The sequence shown here is derived from an EMBL/GenBank/DDBJ whole genome shotgun (WGS) entry which is preliminary data.</text>
</comment>
<dbReference type="Pfam" id="PF04828">
    <property type="entry name" value="GFA"/>
    <property type="match status" value="1"/>
</dbReference>